<accession>A0A0F9CZV7</accession>
<organism evidence="1">
    <name type="scientific">marine sediment metagenome</name>
    <dbReference type="NCBI Taxonomy" id="412755"/>
    <lineage>
        <taxon>unclassified sequences</taxon>
        <taxon>metagenomes</taxon>
        <taxon>ecological metagenomes</taxon>
    </lineage>
</organism>
<dbReference type="EMBL" id="LAZR01031020">
    <property type="protein sequence ID" value="KKL54938.1"/>
    <property type="molecule type" value="Genomic_DNA"/>
</dbReference>
<proteinExistence type="predicted"/>
<protein>
    <submittedName>
        <fullName evidence="1">Uncharacterized protein</fullName>
    </submittedName>
</protein>
<sequence length="57" mass="6646">MTAEVSDTPEVDKLRAIVSRLDNLLKDPHPGLMTWRKFMDNACLDMSRWLAKHKYLS</sequence>
<reference evidence="1" key="1">
    <citation type="journal article" date="2015" name="Nature">
        <title>Complex archaea that bridge the gap between prokaryotes and eukaryotes.</title>
        <authorList>
            <person name="Spang A."/>
            <person name="Saw J.H."/>
            <person name="Jorgensen S.L."/>
            <person name="Zaremba-Niedzwiedzka K."/>
            <person name="Martijn J."/>
            <person name="Lind A.E."/>
            <person name="van Eijk R."/>
            <person name="Schleper C."/>
            <person name="Guy L."/>
            <person name="Ettema T.J."/>
        </authorList>
    </citation>
    <scope>NUCLEOTIDE SEQUENCE</scope>
</reference>
<evidence type="ECO:0000313" key="1">
    <source>
        <dbReference type="EMBL" id="KKL54938.1"/>
    </source>
</evidence>
<gene>
    <name evidence="1" type="ORF">LCGC14_2260420</name>
</gene>
<name>A0A0F9CZV7_9ZZZZ</name>
<comment type="caution">
    <text evidence="1">The sequence shown here is derived from an EMBL/GenBank/DDBJ whole genome shotgun (WGS) entry which is preliminary data.</text>
</comment>
<dbReference type="AlphaFoldDB" id="A0A0F9CZV7"/>